<feature type="compositionally biased region" description="Polar residues" evidence="1">
    <location>
        <begin position="165"/>
        <end position="174"/>
    </location>
</feature>
<dbReference type="InterPro" id="IPR051091">
    <property type="entry name" value="O-Glucosyltr/Glycosyltrsf_90"/>
</dbReference>
<dbReference type="Pfam" id="PF05686">
    <property type="entry name" value="Glyco_transf_90"/>
    <property type="match status" value="1"/>
</dbReference>
<dbReference type="OMA" id="LAKQCAY"/>
<gene>
    <name evidence="3" type="ORF">TRITD_7Bv1G131260</name>
</gene>
<feature type="region of interest" description="Disordered" evidence="1">
    <location>
        <begin position="131"/>
        <end position="204"/>
    </location>
</feature>
<keyword evidence="4" id="KW-1185">Reference proteome</keyword>
<feature type="compositionally biased region" description="Basic residues" evidence="1">
    <location>
        <begin position="143"/>
        <end position="153"/>
    </location>
</feature>
<protein>
    <recommendedName>
        <fullName evidence="2">Glycosyl transferase CAP10 domain-containing protein</fullName>
    </recommendedName>
</protein>
<feature type="region of interest" description="Disordered" evidence="1">
    <location>
        <begin position="21"/>
        <end position="91"/>
    </location>
</feature>
<evidence type="ECO:0000256" key="1">
    <source>
        <dbReference type="SAM" id="MobiDB-lite"/>
    </source>
</evidence>
<dbReference type="EMBL" id="LT934124">
    <property type="protein sequence ID" value="VAI88720.1"/>
    <property type="molecule type" value="Genomic_DNA"/>
</dbReference>
<dbReference type="InterPro" id="IPR006598">
    <property type="entry name" value="CAP10"/>
</dbReference>
<dbReference type="Proteomes" id="UP000324705">
    <property type="component" value="Chromosome 7B"/>
</dbReference>
<reference evidence="3 4" key="1">
    <citation type="submission" date="2017-09" db="EMBL/GenBank/DDBJ databases">
        <authorList>
            <consortium name="International Durum Wheat Genome Sequencing Consortium (IDWGSC)"/>
            <person name="Milanesi L."/>
        </authorList>
    </citation>
    <scope>NUCLEOTIDE SEQUENCE [LARGE SCALE GENOMIC DNA]</scope>
    <source>
        <strain evidence="4">cv. Svevo</strain>
    </source>
</reference>
<sequence>MAYLFWLDGCNRAPIYMHRHTEKKREAESQLATPLAQGQRKLDRPPMKSFLVSSGDEEEGAALVPPQEDGGKAADPAVERLSPSSPSTTKPWWKTSLLSPTKGAVGLVIGGLVLLALLAGAKWIDLDASFLRGNGTGTGSTSRRWRHPPRRQRSSPPVPIPFSCGNGTSSSSTPLCRHPRGGMPPPAASPSPAAPERPVPPPPSCPDYFRHIHSDLAPWREKGISREAVERGQPNAAFRLTVVSGRAYVETYHRVFQTRDLFTEWGIAQLLARYPGRVPDLDLMFNCEDMPELRAADYPDTSAAPPLFRYCKDGTSLEVLFPDWSFWGWPEVNIRPWGPLMKEIAKENARLPWPDREPYAFWKGNPDVSDARRDLFRCSNDSAAGKDWNARLFALDWGAANRNGFKGSNLAEQCRYRYKIYVQGRSWSVSEKYILACDSPMLAIDTPFEDFFSRGLVAGRHYWPIDPRDKCRAVKFAVDWGNAHPALAQRMGKEGSGFAREEMSMDYVYDYMLHVLTQYAALLRYKPTVPENAVELCPESMACSAQGRDREFMMESREMYVAGYEPCTLPPPFTAEEEREMAAREEDVRRKVVKMEGR</sequence>
<feature type="compositionally biased region" description="Pro residues" evidence="1">
    <location>
        <begin position="182"/>
        <end position="204"/>
    </location>
</feature>
<organism evidence="3 4">
    <name type="scientific">Triticum turgidum subsp. durum</name>
    <name type="common">Durum wheat</name>
    <name type="synonym">Triticum durum</name>
    <dbReference type="NCBI Taxonomy" id="4567"/>
    <lineage>
        <taxon>Eukaryota</taxon>
        <taxon>Viridiplantae</taxon>
        <taxon>Streptophyta</taxon>
        <taxon>Embryophyta</taxon>
        <taxon>Tracheophyta</taxon>
        <taxon>Spermatophyta</taxon>
        <taxon>Magnoliopsida</taxon>
        <taxon>Liliopsida</taxon>
        <taxon>Poales</taxon>
        <taxon>Poaceae</taxon>
        <taxon>BOP clade</taxon>
        <taxon>Pooideae</taxon>
        <taxon>Triticodae</taxon>
        <taxon>Triticeae</taxon>
        <taxon>Triticinae</taxon>
        <taxon>Triticum</taxon>
    </lineage>
</organism>
<accession>A0A9R1A5Y6</accession>
<evidence type="ECO:0000259" key="2">
    <source>
        <dbReference type="SMART" id="SM00672"/>
    </source>
</evidence>
<name>A0A9R1A5Y6_TRITD</name>
<evidence type="ECO:0000313" key="4">
    <source>
        <dbReference type="Proteomes" id="UP000324705"/>
    </source>
</evidence>
<feature type="compositionally biased region" description="Low complexity" evidence="1">
    <location>
        <begin position="82"/>
        <end position="91"/>
    </location>
</feature>
<evidence type="ECO:0000313" key="3">
    <source>
        <dbReference type="EMBL" id="VAI88720.1"/>
    </source>
</evidence>
<dbReference type="Gramene" id="TRITD7Bv1G131260.1">
    <property type="protein sequence ID" value="TRITD7Bv1G131260.1"/>
    <property type="gene ID" value="TRITD7Bv1G131260"/>
</dbReference>
<dbReference type="AlphaFoldDB" id="A0A9R1A5Y6"/>
<dbReference type="PANTHER" id="PTHR12203">
    <property type="entry name" value="KDEL LYS-ASP-GLU-LEU CONTAINING - RELATED"/>
    <property type="match status" value="1"/>
</dbReference>
<dbReference type="SMART" id="SM00672">
    <property type="entry name" value="CAP10"/>
    <property type="match status" value="1"/>
</dbReference>
<feature type="domain" description="Glycosyl transferase CAP10" evidence="2">
    <location>
        <begin position="277"/>
        <end position="526"/>
    </location>
</feature>
<proteinExistence type="predicted"/>
<dbReference type="PANTHER" id="PTHR12203:SF105">
    <property type="entry name" value="OS08G0101800 PROTEIN"/>
    <property type="match status" value="1"/>
</dbReference>